<gene>
    <name evidence="4" type="ORF">AS156_18510</name>
</gene>
<keyword evidence="5" id="KW-1185">Reference proteome</keyword>
<dbReference type="InterPro" id="IPR011990">
    <property type="entry name" value="TPR-like_helical_dom_sf"/>
</dbReference>
<keyword evidence="1" id="KW-0802">TPR repeat</keyword>
<evidence type="ECO:0000313" key="5">
    <source>
        <dbReference type="Proteomes" id="UP000057737"/>
    </source>
</evidence>
<dbReference type="InterPro" id="IPR016032">
    <property type="entry name" value="Sig_transdc_resp-reg_C-effctor"/>
</dbReference>
<dbReference type="GO" id="GO:0006355">
    <property type="term" value="P:regulation of DNA-templated transcription"/>
    <property type="evidence" value="ECO:0007669"/>
    <property type="project" value="InterPro"/>
</dbReference>
<dbReference type="InterPro" id="IPR036388">
    <property type="entry name" value="WH-like_DNA-bd_sf"/>
</dbReference>
<sequence length="499" mass="56113">MDFVKPESKGGMNAALFRNTSDEDFASWSLAPWLEAPGCYLVSDDPGTLPSIDAAHRLPYPGSLPETPETSSETILAELNAQVKRLGDVACLIVDMRWALNTVWGPSTVERWGGMAQRIAETYEIAVVSLYDRETLVEDQMAAAFRVHQTFLSPSGCYDNPHWLPEALVHGATLDQQLSFFLGRIVPEFAEETFHRTQLPDAARGATPAWVRQPRHSVATDPAQSRWHIHCLGPLKVFVAGNMPVKWAIPGSAPNKSRALFAYLLNRGEGGAHADQLAELLWPEDGSENSKRARLRHAIAMLRKSLGGSATVLRTGETYRLNVPQGSWIDIRAFEQLCRRGLALFRYQDYDRAIRVYEAAERLYAGDLFGDLALDYIQSEFDDWCLPKRVWLRDMAVKLQYDMSKVLRQQGRLREALEHCQTSLRLDPLNDSANIEIMRVLAGQKRVEAIHRHYSQYVQAIGELQGEEPSEDVRSAYRELAPKTGKQGSQTKTKPLRLV</sequence>
<dbReference type="Proteomes" id="UP000057737">
    <property type="component" value="Unassembled WGS sequence"/>
</dbReference>
<proteinExistence type="predicted"/>
<dbReference type="GO" id="GO:0003677">
    <property type="term" value="F:DNA binding"/>
    <property type="evidence" value="ECO:0007669"/>
    <property type="project" value="InterPro"/>
</dbReference>
<dbReference type="SMART" id="SM01043">
    <property type="entry name" value="BTAD"/>
    <property type="match status" value="1"/>
</dbReference>
<dbReference type="PANTHER" id="PTHR35807">
    <property type="entry name" value="TRANSCRIPTIONAL REGULATOR REDD-RELATED"/>
    <property type="match status" value="1"/>
</dbReference>
<dbReference type="SMART" id="SM00028">
    <property type="entry name" value="TPR"/>
    <property type="match status" value="2"/>
</dbReference>
<evidence type="ECO:0000313" key="4">
    <source>
        <dbReference type="EMBL" id="KWV48468.1"/>
    </source>
</evidence>
<reference evidence="4 5" key="1">
    <citation type="submission" date="2015-11" db="EMBL/GenBank/DDBJ databases">
        <title>Draft Genome Sequence of the Strain BR 10303 (Bradyrhizobium sp.) isolated from nodules of Centrolobium paraense.</title>
        <authorList>
            <person name="Zelli J.E."/>
            <person name="Simoes-Araujo J.L."/>
            <person name="Barauna A.C."/>
            <person name="Silva K."/>
        </authorList>
    </citation>
    <scope>NUCLEOTIDE SEQUENCE [LARGE SCALE GENOMIC DNA]</scope>
    <source>
        <strain evidence="4 5">BR 10303</strain>
    </source>
</reference>
<feature type="domain" description="Bacterial transcriptional activator" evidence="3">
    <location>
        <begin position="329"/>
        <end position="481"/>
    </location>
</feature>
<dbReference type="Gene3D" id="1.25.40.10">
    <property type="entry name" value="Tetratricopeptide repeat domain"/>
    <property type="match status" value="1"/>
</dbReference>
<dbReference type="PROSITE" id="PS50005">
    <property type="entry name" value="TPR"/>
    <property type="match status" value="1"/>
</dbReference>
<comment type="caution">
    <text evidence="4">The sequence shown here is derived from an EMBL/GenBank/DDBJ whole genome shotgun (WGS) entry which is preliminary data.</text>
</comment>
<name>A0A109JGG6_9BRAD</name>
<dbReference type="Pfam" id="PF03704">
    <property type="entry name" value="BTAD"/>
    <property type="match status" value="1"/>
</dbReference>
<dbReference type="EMBL" id="LNCU01000107">
    <property type="protein sequence ID" value="KWV48468.1"/>
    <property type="molecule type" value="Genomic_DNA"/>
</dbReference>
<feature type="compositionally biased region" description="Low complexity" evidence="2">
    <location>
        <begin position="483"/>
        <end position="493"/>
    </location>
</feature>
<feature type="repeat" description="TPR" evidence="1">
    <location>
        <begin position="397"/>
        <end position="430"/>
    </location>
</feature>
<feature type="region of interest" description="Disordered" evidence="2">
    <location>
        <begin position="479"/>
        <end position="499"/>
    </location>
</feature>
<dbReference type="RefSeq" id="WP_066513499.1">
    <property type="nucleotide sequence ID" value="NZ_LNCU01000107.1"/>
</dbReference>
<evidence type="ECO:0000256" key="1">
    <source>
        <dbReference type="PROSITE-ProRule" id="PRU00339"/>
    </source>
</evidence>
<dbReference type="InterPro" id="IPR005158">
    <property type="entry name" value="BTAD"/>
</dbReference>
<accession>A0A109JGG6</accession>
<dbReference type="AlphaFoldDB" id="A0A109JGG6"/>
<evidence type="ECO:0000259" key="3">
    <source>
        <dbReference type="SMART" id="SM01043"/>
    </source>
</evidence>
<organism evidence="4 5">
    <name type="scientific">Bradyrhizobium macuxiense</name>
    <dbReference type="NCBI Taxonomy" id="1755647"/>
    <lineage>
        <taxon>Bacteria</taxon>
        <taxon>Pseudomonadati</taxon>
        <taxon>Pseudomonadota</taxon>
        <taxon>Alphaproteobacteria</taxon>
        <taxon>Hyphomicrobiales</taxon>
        <taxon>Nitrobacteraceae</taxon>
        <taxon>Bradyrhizobium</taxon>
    </lineage>
</organism>
<dbReference type="SUPFAM" id="SSF48452">
    <property type="entry name" value="TPR-like"/>
    <property type="match status" value="1"/>
</dbReference>
<protein>
    <recommendedName>
        <fullName evidence="3">Bacterial transcriptional activator domain-containing protein</fullName>
    </recommendedName>
</protein>
<dbReference type="InterPro" id="IPR019734">
    <property type="entry name" value="TPR_rpt"/>
</dbReference>
<dbReference type="Gene3D" id="1.10.10.10">
    <property type="entry name" value="Winged helix-like DNA-binding domain superfamily/Winged helix DNA-binding domain"/>
    <property type="match status" value="1"/>
</dbReference>
<evidence type="ECO:0000256" key="2">
    <source>
        <dbReference type="SAM" id="MobiDB-lite"/>
    </source>
</evidence>
<dbReference type="SUPFAM" id="SSF46894">
    <property type="entry name" value="C-terminal effector domain of the bipartite response regulators"/>
    <property type="match status" value="1"/>
</dbReference>
<dbReference type="InterPro" id="IPR051677">
    <property type="entry name" value="AfsR-DnrI-RedD_regulator"/>
</dbReference>
<dbReference type="OrthoDB" id="8175947at2"/>